<feature type="compositionally biased region" description="Acidic residues" evidence="1">
    <location>
        <begin position="201"/>
        <end position="264"/>
    </location>
</feature>
<gene>
    <name evidence="2" type="ORF">M378DRAFT_77667</name>
</gene>
<name>A0A0C2X7W8_AMAMK</name>
<feature type="region of interest" description="Disordered" evidence="1">
    <location>
        <begin position="408"/>
        <end position="467"/>
    </location>
</feature>
<organism evidence="2 3">
    <name type="scientific">Amanita muscaria (strain Koide BX008)</name>
    <dbReference type="NCBI Taxonomy" id="946122"/>
    <lineage>
        <taxon>Eukaryota</taxon>
        <taxon>Fungi</taxon>
        <taxon>Dikarya</taxon>
        <taxon>Basidiomycota</taxon>
        <taxon>Agaricomycotina</taxon>
        <taxon>Agaricomycetes</taxon>
        <taxon>Agaricomycetidae</taxon>
        <taxon>Agaricales</taxon>
        <taxon>Pluteineae</taxon>
        <taxon>Amanitaceae</taxon>
        <taxon>Amanita</taxon>
    </lineage>
</organism>
<feature type="compositionally biased region" description="Low complexity" evidence="1">
    <location>
        <begin position="303"/>
        <end position="315"/>
    </location>
</feature>
<dbReference type="EMBL" id="KN818246">
    <property type="protein sequence ID" value="KIL64863.1"/>
    <property type="molecule type" value="Genomic_DNA"/>
</dbReference>
<feature type="region of interest" description="Disordered" evidence="1">
    <location>
        <begin position="129"/>
        <end position="151"/>
    </location>
</feature>
<accession>A0A0C2X7W8</accession>
<dbReference type="InParanoid" id="A0A0C2X7W8"/>
<dbReference type="Gene3D" id="3.30.900.20">
    <property type="match status" value="1"/>
</dbReference>
<proteinExistence type="predicted"/>
<feature type="compositionally biased region" description="Acidic residues" evidence="1">
    <location>
        <begin position="445"/>
        <end position="467"/>
    </location>
</feature>
<dbReference type="Proteomes" id="UP000054549">
    <property type="component" value="Unassembled WGS sequence"/>
</dbReference>
<dbReference type="STRING" id="946122.A0A0C2X7W8"/>
<dbReference type="InterPro" id="IPR053729">
    <property type="entry name" value="MAD2L1BP_domain_sf"/>
</dbReference>
<dbReference type="AlphaFoldDB" id="A0A0C2X7W8"/>
<feature type="region of interest" description="Disordered" evidence="1">
    <location>
        <begin position="198"/>
        <end position="326"/>
    </location>
</feature>
<reference evidence="2 3" key="1">
    <citation type="submission" date="2014-04" db="EMBL/GenBank/DDBJ databases">
        <title>Evolutionary Origins and Diversification of the Mycorrhizal Mutualists.</title>
        <authorList>
            <consortium name="DOE Joint Genome Institute"/>
            <consortium name="Mycorrhizal Genomics Consortium"/>
            <person name="Kohler A."/>
            <person name="Kuo A."/>
            <person name="Nagy L.G."/>
            <person name="Floudas D."/>
            <person name="Copeland A."/>
            <person name="Barry K.W."/>
            <person name="Cichocki N."/>
            <person name="Veneault-Fourrey C."/>
            <person name="LaButti K."/>
            <person name="Lindquist E.A."/>
            <person name="Lipzen A."/>
            <person name="Lundell T."/>
            <person name="Morin E."/>
            <person name="Murat C."/>
            <person name="Riley R."/>
            <person name="Ohm R."/>
            <person name="Sun H."/>
            <person name="Tunlid A."/>
            <person name="Henrissat B."/>
            <person name="Grigoriev I.V."/>
            <person name="Hibbett D.S."/>
            <person name="Martin F."/>
        </authorList>
    </citation>
    <scope>NUCLEOTIDE SEQUENCE [LARGE SCALE GENOMIC DNA]</scope>
    <source>
        <strain evidence="2 3">Koide BX008</strain>
    </source>
</reference>
<feature type="compositionally biased region" description="Basic residues" evidence="1">
    <location>
        <begin position="417"/>
        <end position="426"/>
    </location>
</feature>
<protein>
    <submittedName>
        <fullName evidence="2">Uncharacterized protein</fullName>
    </submittedName>
</protein>
<evidence type="ECO:0000313" key="3">
    <source>
        <dbReference type="Proteomes" id="UP000054549"/>
    </source>
</evidence>
<evidence type="ECO:0000313" key="2">
    <source>
        <dbReference type="EMBL" id="KIL64863.1"/>
    </source>
</evidence>
<evidence type="ECO:0000256" key="1">
    <source>
        <dbReference type="SAM" id="MobiDB-lite"/>
    </source>
</evidence>
<sequence>MNIIPSSRLAVATSSATRNDDAARGARQCHSKVPVVKLDVDTISDMMASSLASSLLAHVLFLKNQIPLPVLQLAKLSNTKRNNNATDTRATKQRTELLATYDTLASHLNTTFTSLSTAFARCKRLDASSQASYQPTAPSEQDNSDEEDGASVSRRKIVRAYVAILVGPSIGSARSKVLLGVDGLEARIWGERKDVPRVDADEREVDDNEEDEVEESEEEESEEEDSEESEDNEESAEQEEGEEFDEQEPLELSDEEEYVFDGDEATPPPSSPSLSSNSSSSSPLSSPHISPKLSPTSISPLKSSPTHSQPQTSPTKATSPPYISHAQQQKTLLNAERLLSRTLALADADGYCLASDMTPTQTHVLIRAPRRFSHPAWIPRQNVTASMEKVLEEFLEESGITLRSTLPADRSCQNKGNGRKAGQKNTKKVEGVWVVGRESRIGKDDTDDTDTVEDEGKEPDDEQYENDDIIWWSWDGKLVGFSDW</sequence>
<feature type="compositionally biased region" description="Low complexity" evidence="1">
    <location>
        <begin position="272"/>
        <end position="295"/>
    </location>
</feature>
<feature type="compositionally biased region" description="Polar residues" evidence="1">
    <location>
        <begin position="129"/>
        <end position="141"/>
    </location>
</feature>
<dbReference type="OrthoDB" id="2387165at2759"/>
<keyword evidence="3" id="KW-1185">Reference proteome</keyword>
<dbReference type="HOGENOM" id="CLU_035340_1_0_1"/>